<feature type="signal peptide" evidence="5">
    <location>
        <begin position="1"/>
        <end position="20"/>
    </location>
</feature>
<protein>
    <recommendedName>
        <fullName evidence="6">Outer membrane protein beta-barrel domain-containing protein</fullName>
    </recommendedName>
</protein>
<dbReference type="EMBL" id="NISJ01000008">
    <property type="protein sequence ID" value="OWQ95121.1"/>
    <property type="molecule type" value="Genomic_DNA"/>
</dbReference>
<evidence type="ECO:0000256" key="4">
    <source>
        <dbReference type="ARBA" id="ARBA00038306"/>
    </source>
</evidence>
<evidence type="ECO:0000313" key="7">
    <source>
        <dbReference type="EMBL" id="OWQ95121.1"/>
    </source>
</evidence>
<dbReference type="InterPro" id="IPR011250">
    <property type="entry name" value="OMP/PagP_B-barrel"/>
</dbReference>
<dbReference type="Proteomes" id="UP000197097">
    <property type="component" value="Unassembled WGS sequence"/>
</dbReference>
<dbReference type="RefSeq" id="WP_088473451.1">
    <property type="nucleotide sequence ID" value="NZ_NISJ01000008.1"/>
</dbReference>
<comment type="caution">
    <text evidence="7">The sequence shown here is derived from an EMBL/GenBank/DDBJ whole genome shotgun (WGS) entry which is preliminary data.</text>
</comment>
<keyword evidence="8" id="KW-1185">Reference proteome</keyword>
<keyword evidence="2 5" id="KW-0732">Signal</keyword>
<evidence type="ECO:0000259" key="6">
    <source>
        <dbReference type="Pfam" id="PF13505"/>
    </source>
</evidence>
<proteinExistence type="inferred from homology"/>
<keyword evidence="3" id="KW-0472">Membrane</keyword>
<comment type="subcellular location">
    <subcellularLocation>
        <location evidence="1">Membrane</location>
    </subcellularLocation>
</comment>
<dbReference type="InterPro" id="IPR051692">
    <property type="entry name" value="OMP-like"/>
</dbReference>
<evidence type="ECO:0000256" key="3">
    <source>
        <dbReference type="ARBA" id="ARBA00023136"/>
    </source>
</evidence>
<feature type="chain" id="PRO_5012564787" description="Outer membrane protein beta-barrel domain-containing protein" evidence="5">
    <location>
        <begin position="21"/>
        <end position="215"/>
    </location>
</feature>
<dbReference type="Gene3D" id="2.40.160.20">
    <property type="match status" value="1"/>
</dbReference>
<dbReference type="SUPFAM" id="SSF56925">
    <property type="entry name" value="OMPA-like"/>
    <property type="match status" value="1"/>
</dbReference>
<dbReference type="Pfam" id="PF13505">
    <property type="entry name" value="OMP_b-brl"/>
    <property type="match status" value="1"/>
</dbReference>
<evidence type="ECO:0000256" key="5">
    <source>
        <dbReference type="SAM" id="SignalP"/>
    </source>
</evidence>
<dbReference type="InterPro" id="IPR027385">
    <property type="entry name" value="Beta-barrel_OMP"/>
</dbReference>
<comment type="similarity">
    <text evidence="4">Belongs to the Omp25/RopB family.</text>
</comment>
<dbReference type="PANTHER" id="PTHR34001:SF3">
    <property type="entry name" value="BLL7405 PROTEIN"/>
    <property type="match status" value="1"/>
</dbReference>
<organism evidence="7 8">
    <name type="scientific">Sphingopyxis witflariensis</name>
    <dbReference type="NCBI Taxonomy" id="173675"/>
    <lineage>
        <taxon>Bacteria</taxon>
        <taxon>Pseudomonadati</taxon>
        <taxon>Pseudomonadota</taxon>
        <taxon>Alphaproteobacteria</taxon>
        <taxon>Sphingomonadales</taxon>
        <taxon>Sphingomonadaceae</taxon>
        <taxon>Sphingopyxis</taxon>
    </lineage>
</organism>
<evidence type="ECO:0000256" key="2">
    <source>
        <dbReference type="ARBA" id="ARBA00022729"/>
    </source>
</evidence>
<dbReference type="PANTHER" id="PTHR34001">
    <property type="entry name" value="BLL7405 PROTEIN"/>
    <property type="match status" value="1"/>
</dbReference>
<dbReference type="OrthoDB" id="8222426at2"/>
<sequence>MFKYAIAAAVVAVSIAPAQAQDFPGLRVEANVGFDSTRGKLSYKDTAAPEDDFSVGESTSGVTYGGTIGYDAKMSDSIYLGFEVSADFADNKRCEEVFGDDAACFSLKRNLAAGVRIGTAVAKSTLFYVGAAYVNGKARVSYTDELDASNNISDSDARDGYRLSAGIEHRLSGNIFAKAEYRYSDYKDYKLADGTESLALGFSRHQGVVGVGVRF</sequence>
<reference evidence="7 8" key="1">
    <citation type="journal article" date="2002" name="Int. J. Syst. Evol. Microbiol.">
        <title>Sphingopyxis witflariensis sp. nov., isolated from activated sludge.</title>
        <authorList>
            <person name="Kampfer P."/>
            <person name="Witzenberger R."/>
            <person name="Denner E.B."/>
            <person name="Busse H.J."/>
            <person name="Neef A."/>
        </authorList>
    </citation>
    <scope>NUCLEOTIDE SEQUENCE [LARGE SCALE GENOMIC DNA]</scope>
    <source>
        <strain evidence="7 8">DSM 14551</strain>
    </source>
</reference>
<evidence type="ECO:0000256" key="1">
    <source>
        <dbReference type="ARBA" id="ARBA00004370"/>
    </source>
</evidence>
<gene>
    <name evidence="7" type="ORF">CDQ91_14470</name>
</gene>
<accession>A0A2D0AMY4</accession>
<feature type="domain" description="Outer membrane protein beta-barrel" evidence="6">
    <location>
        <begin position="6"/>
        <end position="215"/>
    </location>
</feature>
<name>A0A2D0AMY4_9SPHN</name>
<evidence type="ECO:0000313" key="8">
    <source>
        <dbReference type="Proteomes" id="UP000197097"/>
    </source>
</evidence>
<dbReference type="AlphaFoldDB" id="A0A2D0AMY4"/>
<dbReference type="GO" id="GO:0016020">
    <property type="term" value="C:membrane"/>
    <property type="evidence" value="ECO:0007669"/>
    <property type="project" value="UniProtKB-SubCell"/>
</dbReference>